<comment type="subcellular location">
    <subcellularLocation>
        <location evidence="1">Membrane</location>
        <topology evidence="1">Multi-pass membrane protein</topology>
    </subcellularLocation>
</comment>
<protein>
    <submittedName>
        <fullName evidence="6">Uncharacterized protein</fullName>
    </submittedName>
</protein>
<keyword evidence="4 5" id="KW-0472">Membrane</keyword>
<dbReference type="Pfam" id="PF09799">
    <property type="entry name" value="Transmemb_17"/>
    <property type="match status" value="1"/>
</dbReference>
<dbReference type="GO" id="GO:1905515">
    <property type="term" value="P:non-motile cilium assembly"/>
    <property type="evidence" value="ECO:0007669"/>
    <property type="project" value="TreeGrafter"/>
</dbReference>
<evidence type="ECO:0000256" key="4">
    <source>
        <dbReference type="ARBA" id="ARBA00023136"/>
    </source>
</evidence>
<feature type="transmembrane region" description="Helical" evidence="5">
    <location>
        <begin position="130"/>
        <end position="154"/>
    </location>
</feature>
<dbReference type="AlphaFoldDB" id="A0A835YGH1"/>
<name>A0A835YGH1_9CHLO</name>
<dbReference type="PANTHER" id="PTHR13531:SF6">
    <property type="entry name" value="TMEM (HUMAN TRANSMEMBRANE PROTEIN) HOMOLOG"/>
    <property type="match status" value="1"/>
</dbReference>
<keyword evidence="7" id="KW-1185">Reference proteome</keyword>
<evidence type="ECO:0000256" key="2">
    <source>
        <dbReference type="ARBA" id="ARBA00022692"/>
    </source>
</evidence>
<organism evidence="6 7">
    <name type="scientific">Edaphochlamys debaryana</name>
    <dbReference type="NCBI Taxonomy" id="47281"/>
    <lineage>
        <taxon>Eukaryota</taxon>
        <taxon>Viridiplantae</taxon>
        <taxon>Chlorophyta</taxon>
        <taxon>core chlorophytes</taxon>
        <taxon>Chlorophyceae</taxon>
        <taxon>CS clade</taxon>
        <taxon>Chlamydomonadales</taxon>
        <taxon>Chlamydomonadales incertae sedis</taxon>
        <taxon>Edaphochlamys</taxon>
    </lineage>
</organism>
<evidence type="ECO:0000313" key="6">
    <source>
        <dbReference type="EMBL" id="KAG2501307.1"/>
    </source>
</evidence>
<dbReference type="PANTHER" id="PTHR13531">
    <property type="entry name" value="GEO07735P1-RELATED-RELATED"/>
    <property type="match status" value="1"/>
</dbReference>
<evidence type="ECO:0000313" key="7">
    <source>
        <dbReference type="Proteomes" id="UP000612055"/>
    </source>
</evidence>
<dbReference type="EMBL" id="JAEHOE010000002">
    <property type="protein sequence ID" value="KAG2501307.1"/>
    <property type="molecule type" value="Genomic_DNA"/>
</dbReference>
<dbReference type="InterPro" id="IPR019184">
    <property type="entry name" value="Uncharacterised_TM-17"/>
</dbReference>
<comment type="caution">
    <text evidence="6">The sequence shown here is derived from an EMBL/GenBank/DDBJ whole genome shotgun (WGS) entry which is preliminary data.</text>
</comment>
<evidence type="ECO:0000256" key="1">
    <source>
        <dbReference type="ARBA" id="ARBA00004141"/>
    </source>
</evidence>
<gene>
    <name evidence="6" type="ORF">HYH03_001105</name>
</gene>
<keyword evidence="3 5" id="KW-1133">Transmembrane helix</keyword>
<dbReference type="GO" id="GO:0035869">
    <property type="term" value="C:ciliary transition zone"/>
    <property type="evidence" value="ECO:0007669"/>
    <property type="project" value="TreeGrafter"/>
</dbReference>
<evidence type="ECO:0000256" key="5">
    <source>
        <dbReference type="SAM" id="Phobius"/>
    </source>
</evidence>
<dbReference type="Proteomes" id="UP000612055">
    <property type="component" value="Unassembled WGS sequence"/>
</dbReference>
<evidence type="ECO:0000256" key="3">
    <source>
        <dbReference type="ARBA" id="ARBA00022989"/>
    </source>
</evidence>
<dbReference type="OrthoDB" id="311720at2759"/>
<dbReference type="GO" id="GO:0016020">
    <property type="term" value="C:membrane"/>
    <property type="evidence" value="ECO:0007669"/>
    <property type="project" value="UniProtKB-SubCell"/>
</dbReference>
<keyword evidence="2 5" id="KW-0812">Transmembrane</keyword>
<feature type="transmembrane region" description="Helical" evidence="5">
    <location>
        <begin position="98"/>
        <end position="118"/>
    </location>
</feature>
<proteinExistence type="predicted"/>
<reference evidence="6" key="1">
    <citation type="journal article" date="2020" name="bioRxiv">
        <title>Comparative genomics of Chlamydomonas.</title>
        <authorList>
            <person name="Craig R.J."/>
            <person name="Hasan A.R."/>
            <person name="Ness R.W."/>
            <person name="Keightley P.D."/>
        </authorList>
    </citation>
    <scope>NUCLEOTIDE SEQUENCE</scope>
    <source>
        <strain evidence="6">CCAP 11/70</strain>
    </source>
</reference>
<feature type="transmembrane region" description="Helical" evidence="5">
    <location>
        <begin position="67"/>
        <end position="86"/>
    </location>
</feature>
<accession>A0A835YGH1</accession>
<feature type="transmembrane region" description="Helical" evidence="5">
    <location>
        <begin position="24"/>
        <end position="47"/>
    </location>
</feature>
<sequence length="188" mass="22364">MVLPAHQVTTGFDARLRNLADRKIASVLLLQQLLYYRTYFDLIWLSYWAVFIFDQYWEGLSLNDNDIVRTVFFILWFLSEPIRLFAGWYGNLQENVPWLIIFTILTVIPQMGTILYLMVGTFRRGAYTKAIQWCQLVYQLADLFVGVYAVIVMYKRQKHQYYLFEYMLNQRVRERRAAERATAAATAR</sequence>